<reference evidence="1" key="1">
    <citation type="journal article" date="2021" name="Proc. Natl. Acad. Sci. U.S.A.">
        <title>A Catalog of Tens of Thousands of Viruses from Human Metagenomes Reveals Hidden Associations with Chronic Diseases.</title>
        <authorList>
            <person name="Tisza M.J."/>
            <person name="Buck C.B."/>
        </authorList>
    </citation>
    <scope>NUCLEOTIDE SEQUENCE</scope>
    <source>
        <strain evidence="1">Ctb3910</strain>
    </source>
</reference>
<organism evidence="1">
    <name type="scientific">Siphoviridae sp. ctb3910</name>
    <dbReference type="NCBI Taxonomy" id="2827897"/>
    <lineage>
        <taxon>Viruses</taxon>
        <taxon>Duplodnaviria</taxon>
        <taxon>Heunggongvirae</taxon>
        <taxon>Uroviricota</taxon>
        <taxon>Caudoviricetes</taxon>
    </lineage>
</organism>
<name>A0A8S5S8P7_9CAUD</name>
<dbReference type="EMBL" id="BK032552">
    <property type="protein sequence ID" value="DAF47280.1"/>
    <property type="molecule type" value="Genomic_DNA"/>
</dbReference>
<accession>A0A8S5S8P7</accession>
<sequence>MSYEHELLGIMNAEGMRSHTPSIQLAEVINSYPKTRLKYNDFEIETVQIRYTSWAYALANGLKTSVNDGHSHMIDLGGIKAGDVVIINCDDSTVTILDKVVR</sequence>
<protein>
    <submittedName>
        <fullName evidence="1">Uncharacterized protein</fullName>
    </submittedName>
</protein>
<proteinExistence type="predicted"/>
<evidence type="ECO:0000313" key="1">
    <source>
        <dbReference type="EMBL" id="DAF47280.1"/>
    </source>
</evidence>